<evidence type="ECO:0000256" key="6">
    <source>
        <dbReference type="ARBA" id="ARBA00023136"/>
    </source>
</evidence>
<dbReference type="Proteomes" id="UP000664534">
    <property type="component" value="Unassembled WGS sequence"/>
</dbReference>
<keyword evidence="5 8" id="KW-1133">Transmembrane helix</keyword>
<evidence type="ECO:0000256" key="7">
    <source>
        <dbReference type="ARBA" id="ARBA00023180"/>
    </source>
</evidence>
<proteinExistence type="predicted"/>
<comment type="subcellular location">
    <subcellularLocation>
        <location evidence="1">Membrane</location>
    </subcellularLocation>
</comment>
<keyword evidence="2" id="KW-0328">Glycosyltransferase</keyword>
<protein>
    <submittedName>
        <fullName evidence="9">Uncharacterized protein</fullName>
    </submittedName>
</protein>
<dbReference type="PANTHER" id="PTHR47844">
    <property type="entry name" value="SYNTHASE CPS1, PUTATIVE (AFU_ORTHOLOGUE AFUA_7G02500)-RELATED"/>
    <property type="match status" value="1"/>
</dbReference>
<keyword evidence="6 8" id="KW-0472">Membrane</keyword>
<evidence type="ECO:0000313" key="9">
    <source>
        <dbReference type="EMBL" id="CAF9937687.1"/>
    </source>
</evidence>
<dbReference type="EMBL" id="CAJPDT010000101">
    <property type="protein sequence ID" value="CAF9937687.1"/>
    <property type="molecule type" value="Genomic_DNA"/>
</dbReference>
<feature type="transmembrane region" description="Helical" evidence="8">
    <location>
        <begin position="261"/>
        <end position="281"/>
    </location>
</feature>
<evidence type="ECO:0000256" key="1">
    <source>
        <dbReference type="ARBA" id="ARBA00004370"/>
    </source>
</evidence>
<dbReference type="InterPro" id="IPR052427">
    <property type="entry name" value="Glycosyltrans_GT2/GT47"/>
</dbReference>
<dbReference type="SUPFAM" id="SSF53448">
    <property type="entry name" value="Nucleotide-diphospho-sugar transferases"/>
    <property type="match status" value="1"/>
</dbReference>
<dbReference type="GO" id="GO:0016757">
    <property type="term" value="F:glycosyltransferase activity"/>
    <property type="evidence" value="ECO:0007669"/>
    <property type="project" value="UniProtKB-KW"/>
</dbReference>
<dbReference type="OrthoDB" id="2849215at2759"/>
<evidence type="ECO:0000256" key="5">
    <source>
        <dbReference type="ARBA" id="ARBA00022989"/>
    </source>
</evidence>
<dbReference type="InterPro" id="IPR029044">
    <property type="entry name" value="Nucleotide-diphossugar_trans"/>
</dbReference>
<dbReference type="AlphaFoldDB" id="A0A8H3IRK4"/>
<dbReference type="PANTHER" id="PTHR47844:SF1">
    <property type="entry name" value="EXOSTOSIN-LIKE 2"/>
    <property type="match status" value="1"/>
</dbReference>
<name>A0A8H3IRK4_9LECA</name>
<feature type="transmembrane region" description="Helical" evidence="8">
    <location>
        <begin position="301"/>
        <end position="317"/>
    </location>
</feature>
<sequence>MFRYVRFVGNIIAFRWYTPILIPPNPILTAKDVTVIVPTVEPDGKEFKECIESILNNRPAKIIVVTAGKDAYANAVRSTRMYRNIVLINCDVPNKRNQIFLAPFEDSEDVGCVGTRKRVRRDPSPSGFWSNYWNVLGCLYLERHNFEIVATNTIDNGVFVVSGRTSAHRSAILKDPDFMHGFENEYIFFGLVGPLNADDDNFITRWMVNNQWKIKIQYSDEACIETTLGEYPKFLHQCIRWTRTTWRSNPRSLISPRVWQIQWWCIYAVHISSLFNFAIFYDGTLLYLLTTADDLSISLQTGQIALLLWILCSKVVKTAPHFRRYPRDLVCLPGYILFAYLHSGIKAWALLTFWVTTWGSRQQIE</sequence>
<dbReference type="Pfam" id="PF13641">
    <property type="entry name" value="Glyco_tranf_2_3"/>
    <property type="match status" value="1"/>
</dbReference>
<keyword evidence="4 8" id="KW-0812">Transmembrane</keyword>
<feature type="transmembrane region" description="Helical" evidence="8">
    <location>
        <begin position="329"/>
        <end position="351"/>
    </location>
</feature>
<gene>
    <name evidence="9" type="ORF">IMSHALPRED_000508</name>
</gene>
<accession>A0A8H3IRK4</accession>
<evidence type="ECO:0000256" key="2">
    <source>
        <dbReference type="ARBA" id="ARBA00022676"/>
    </source>
</evidence>
<evidence type="ECO:0000256" key="3">
    <source>
        <dbReference type="ARBA" id="ARBA00022679"/>
    </source>
</evidence>
<organism evidence="9 10">
    <name type="scientific">Imshaugia aleurites</name>
    <dbReference type="NCBI Taxonomy" id="172621"/>
    <lineage>
        <taxon>Eukaryota</taxon>
        <taxon>Fungi</taxon>
        <taxon>Dikarya</taxon>
        <taxon>Ascomycota</taxon>
        <taxon>Pezizomycotina</taxon>
        <taxon>Lecanoromycetes</taxon>
        <taxon>OSLEUM clade</taxon>
        <taxon>Lecanoromycetidae</taxon>
        <taxon>Lecanorales</taxon>
        <taxon>Lecanorineae</taxon>
        <taxon>Parmeliaceae</taxon>
        <taxon>Imshaugia</taxon>
    </lineage>
</organism>
<keyword evidence="7" id="KW-0325">Glycoprotein</keyword>
<comment type="caution">
    <text evidence="9">The sequence shown here is derived from an EMBL/GenBank/DDBJ whole genome shotgun (WGS) entry which is preliminary data.</text>
</comment>
<dbReference type="GO" id="GO:0016020">
    <property type="term" value="C:membrane"/>
    <property type="evidence" value="ECO:0007669"/>
    <property type="project" value="UniProtKB-SubCell"/>
</dbReference>
<evidence type="ECO:0000256" key="8">
    <source>
        <dbReference type="SAM" id="Phobius"/>
    </source>
</evidence>
<keyword evidence="3" id="KW-0808">Transferase</keyword>
<evidence type="ECO:0000256" key="4">
    <source>
        <dbReference type="ARBA" id="ARBA00022692"/>
    </source>
</evidence>
<keyword evidence="10" id="KW-1185">Reference proteome</keyword>
<evidence type="ECO:0000313" key="10">
    <source>
        <dbReference type="Proteomes" id="UP000664534"/>
    </source>
</evidence>
<reference evidence="9" key="1">
    <citation type="submission" date="2021-03" db="EMBL/GenBank/DDBJ databases">
        <authorList>
            <person name="Tagirdzhanova G."/>
        </authorList>
    </citation>
    <scope>NUCLEOTIDE SEQUENCE</scope>
</reference>